<accession>A0A8J2KWT3</accession>
<reference evidence="1" key="1">
    <citation type="submission" date="2021-06" db="EMBL/GenBank/DDBJ databases">
        <authorList>
            <person name="Hodson N. C."/>
            <person name="Mongue J. A."/>
            <person name="Jaron S. K."/>
        </authorList>
    </citation>
    <scope>NUCLEOTIDE SEQUENCE</scope>
</reference>
<proteinExistence type="predicted"/>
<protein>
    <submittedName>
        <fullName evidence="1">Uncharacterized protein</fullName>
    </submittedName>
</protein>
<gene>
    <name evidence="1" type="ORF">AFUS01_LOCUS21682</name>
</gene>
<sequence>MTRECIHIHTHGDSRAVYLQTEGRRTSQQPIPKHSSQNIGNSGRVFISSSLGLKTSQKQQLSFYSLCFEGRINERY</sequence>
<comment type="caution">
    <text evidence="1">The sequence shown here is derived from an EMBL/GenBank/DDBJ whole genome shotgun (WGS) entry which is preliminary data.</text>
</comment>
<name>A0A8J2KWT3_9HEXA</name>
<dbReference type="AlphaFoldDB" id="A0A8J2KWT3"/>
<evidence type="ECO:0000313" key="1">
    <source>
        <dbReference type="EMBL" id="CAG7733226.1"/>
    </source>
</evidence>
<keyword evidence="2" id="KW-1185">Reference proteome</keyword>
<dbReference type="Proteomes" id="UP000708208">
    <property type="component" value="Unassembled WGS sequence"/>
</dbReference>
<evidence type="ECO:0000313" key="2">
    <source>
        <dbReference type="Proteomes" id="UP000708208"/>
    </source>
</evidence>
<dbReference type="EMBL" id="CAJVCH010245449">
    <property type="protein sequence ID" value="CAG7733226.1"/>
    <property type="molecule type" value="Genomic_DNA"/>
</dbReference>
<organism evidence="1 2">
    <name type="scientific">Allacma fusca</name>
    <dbReference type="NCBI Taxonomy" id="39272"/>
    <lineage>
        <taxon>Eukaryota</taxon>
        <taxon>Metazoa</taxon>
        <taxon>Ecdysozoa</taxon>
        <taxon>Arthropoda</taxon>
        <taxon>Hexapoda</taxon>
        <taxon>Collembola</taxon>
        <taxon>Symphypleona</taxon>
        <taxon>Sminthuridae</taxon>
        <taxon>Allacma</taxon>
    </lineage>
</organism>